<dbReference type="InterPro" id="IPR027378">
    <property type="entry name" value="Nucleotide_channel_N"/>
</dbReference>
<evidence type="ECO:0000256" key="4">
    <source>
        <dbReference type="ARBA" id="ARBA00022847"/>
    </source>
</evidence>
<dbReference type="InterPro" id="IPR020846">
    <property type="entry name" value="MFS_dom"/>
</dbReference>
<keyword evidence="4" id="KW-0769">Symport</keyword>
<dbReference type="GO" id="GO:0006820">
    <property type="term" value="P:monoatomic anion transport"/>
    <property type="evidence" value="ECO:0007669"/>
    <property type="project" value="TreeGrafter"/>
</dbReference>
<evidence type="ECO:0000313" key="11">
    <source>
        <dbReference type="Proteomes" id="UP000225706"/>
    </source>
</evidence>
<evidence type="ECO:0000259" key="9">
    <source>
        <dbReference type="PROSITE" id="PS50850"/>
    </source>
</evidence>
<organism evidence="10 11">
    <name type="scientific">Stylophora pistillata</name>
    <name type="common">Smooth cauliflower coral</name>
    <dbReference type="NCBI Taxonomy" id="50429"/>
    <lineage>
        <taxon>Eukaryota</taxon>
        <taxon>Metazoa</taxon>
        <taxon>Cnidaria</taxon>
        <taxon>Anthozoa</taxon>
        <taxon>Hexacorallia</taxon>
        <taxon>Scleractinia</taxon>
        <taxon>Astrocoeniina</taxon>
        <taxon>Pocilloporidae</taxon>
        <taxon>Stylophora</taxon>
    </lineage>
</organism>
<feature type="transmembrane region" description="Helical" evidence="8">
    <location>
        <begin position="302"/>
        <end position="320"/>
    </location>
</feature>
<evidence type="ECO:0000313" key="10">
    <source>
        <dbReference type="EMBL" id="PFX21136.1"/>
    </source>
</evidence>
<dbReference type="STRING" id="50429.A0A2B4RVE1"/>
<feature type="transmembrane region" description="Helical" evidence="8">
    <location>
        <begin position="44"/>
        <end position="64"/>
    </location>
</feature>
<evidence type="ECO:0000256" key="2">
    <source>
        <dbReference type="ARBA" id="ARBA00022448"/>
    </source>
</evidence>
<dbReference type="InterPro" id="IPR011701">
    <property type="entry name" value="MFS"/>
</dbReference>
<dbReference type="Gene3D" id="1.20.1250.20">
    <property type="entry name" value="MFS general substrate transporter like domains"/>
    <property type="match status" value="1"/>
</dbReference>
<dbReference type="SUPFAM" id="SSF103473">
    <property type="entry name" value="MFS general substrate transporter"/>
    <property type="match status" value="1"/>
</dbReference>
<proteinExistence type="predicted"/>
<dbReference type="PANTHER" id="PTHR11662:SF399">
    <property type="entry name" value="FI19708P1-RELATED"/>
    <property type="match status" value="1"/>
</dbReference>
<evidence type="ECO:0000256" key="1">
    <source>
        <dbReference type="ARBA" id="ARBA00004141"/>
    </source>
</evidence>
<dbReference type="AlphaFoldDB" id="A0A2B4RVE1"/>
<dbReference type="Proteomes" id="UP000225706">
    <property type="component" value="Unassembled WGS sequence"/>
</dbReference>
<dbReference type="Gene3D" id="1.20.120.540">
    <property type="entry name" value="Voltage-gated potassium channels"/>
    <property type="match status" value="1"/>
</dbReference>
<dbReference type="Pfam" id="PF07690">
    <property type="entry name" value="MFS_1"/>
    <property type="match status" value="1"/>
</dbReference>
<protein>
    <submittedName>
        <fullName evidence="10">Vesicular glutamate transporter 1</fullName>
    </submittedName>
</protein>
<feature type="transmembrane region" description="Helical" evidence="8">
    <location>
        <begin position="127"/>
        <end position="146"/>
    </location>
</feature>
<evidence type="ECO:0000256" key="6">
    <source>
        <dbReference type="ARBA" id="ARBA00023136"/>
    </source>
</evidence>
<feature type="domain" description="Major facilitator superfamily (MFS) profile" evidence="9">
    <location>
        <begin position="225"/>
        <end position="432"/>
    </location>
</feature>
<reference evidence="11" key="1">
    <citation type="journal article" date="2017" name="bioRxiv">
        <title>Comparative analysis of the genomes of Stylophora pistillata and Acropora digitifera provides evidence for extensive differences between species of corals.</title>
        <authorList>
            <person name="Voolstra C.R."/>
            <person name="Li Y."/>
            <person name="Liew Y.J."/>
            <person name="Baumgarten S."/>
            <person name="Zoccola D."/>
            <person name="Flot J.-F."/>
            <person name="Tambutte S."/>
            <person name="Allemand D."/>
            <person name="Aranda M."/>
        </authorList>
    </citation>
    <scope>NUCLEOTIDE SEQUENCE [LARGE SCALE GENOMIC DNA]</scope>
</reference>
<feature type="transmembrane region" description="Helical" evidence="8">
    <location>
        <begin position="99"/>
        <end position="120"/>
    </location>
</feature>
<dbReference type="InterPro" id="IPR036259">
    <property type="entry name" value="MFS_trans_sf"/>
</dbReference>
<keyword evidence="6 8" id="KW-0472">Membrane</keyword>
<dbReference type="CDD" id="cd17318">
    <property type="entry name" value="MFS_SLC17"/>
    <property type="match status" value="1"/>
</dbReference>
<feature type="region of interest" description="Disordered" evidence="7">
    <location>
        <begin position="1"/>
        <end position="35"/>
    </location>
</feature>
<sequence length="432" mass="47755">MNQQKSDIENIPAKPDEQQFSSSPDDEQISQPNPPKISGFPKRYVLLLMIFIGFVNIYAMRVNLNVALVAMVNNQTIIKGGVNIIKQAEFDWNSKLQGLVLGSFFYGYWVLQIPGAWVALKIGGTRVFGYGVLLTSLLAIITPIAARYHVMALIGVRIFQGCPFGNIVAIPLTGVLSKYGFDGGWPSVFYCIETEKNFIETSISGSDDKAEFESLPWSDILKSPPVWAIVLGHFGACWGYYTLFTGMPTYFKDVLDFDIEQTGFLAACPYLFKAILGPVGGITADMLIRYKICRIGTVRKTFYGAGCLLAGIFIVATGYTQQRRTSVIFLVLGVGFSGLNAIGYAVNHLDIAPPFAGVLMGLTNTFASTPGFISPQITGFVTSNKTQEDWRIVFWITLIIYVIAVIFYTWLCSGERQPWASPTTQEDIDKEE</sequence>
<keyword evidence="11" id="KW-1185">Reference proteome</keyword>
<dbReference type="PANTHER" id="PTHR11662">
    <property type="entry name" value="SOLUTE CARRIER FAMILY 17"/>
    <property type="match status" value="1"/>
</dbReference>
<feature type="transmembrane region" description="Helical" evidence="8">
    <location>
        <begin position="327"/>
        <end position="346"/>
    </location>
</feature>
<feature type="transmembrane region" description="Helical" evidence="8">
    <location>
        <begin position="392"/>
        <end position="411"/>
    </location>
</feature>
<evidence type="ECO:0000256" key="3">
    <source>
        <dbReference type="ARBA" id="ARBA00022692"/>
    </source>
</evidence>
<dbReference type="FunFam" id="1.20.1250.20:FF:000003">
    <property type="entry name" value="Solute carrier family 17 member 3"/>
    <property type="match status" value="1"/>
</dbReference>
<gene>
    <name evidence="10" type="primary">slc17a7</name>
    <name evidence="10" type="ORF">AWC38_SpisGene14384</name>
</gene>
<dbReference type="GO" id="GO:0015293">
    <property type="term" value="F:symporter activity"/>
    <property type="evidence" value="ECO:0007669"/>
    <property type="project" value="UniProtKB-KW"/>
</dbReference>
<evidence type="ECO:0000256" key="5">
    <source>
        <dbReference type="ARBA" id="ARBA00022989"/>
    </source>
</evidence>
<name>A0A2B4RVE1_STYPI</name>
<keyword evidence="2" id="KW-0813">Transport</keyword>
<accession>A0A2B4RVE1</accession>
<dbReference type="PROSITE" id="PS50850">
    <property type="entry name" value="MFS"/>
    <property type="match status" value="1"/>
</dbReference>
<dbReference type="EMBL" id="LSMT01000290">
    <property type="protein sequence ID" value="PFX21136.1"/>
    <property type="molecule type" value="Genomic_DNA"/>
</dbReference>
<evidence type="ECO:0000256" key="8">
    <source>
        <dbReference type="SAM" id="Phobius"/>
    </source>
</evidence>
<keyword evidence="5 8" id="KW-1133">Transmembrane helix</keyword>
<dbReference type="OrthoDB" id="2985014at2759"/>
<comment type="caution">
    <text evidence="10">The sequence shown here is derived from an EMBL/GenBank/DDBJ whole genome shotgun (WGS) entry which is preliminary data.</text>
</comment>
<feature type="transmembrane region" description="Helical" evidence="8">
    <location>
        <begin position="263"/>
        <end position="282"/>
    </location>
</feature>
<feature type="transmembrane region" description="Helical" evidence="8">
    <location>
        <begin position="226"/>
        <end position="251"/>
    </location>
</feature>
<evidence type="ECO:0000256" key="7">
    <source>
        <dbReference type="SAM" id="MobiDB-lite"/>
    </source>
</evidence>
<comment type="subcellular location">
    <subcellularLocation>
        <location evidence="1">Membrane</location>
        <topology evidence="1">Multi-pass membrane protein</topology>
    </subcellularLocation>
</comment>
<dbReference type="InterPro" id="IPR050382">
    <property type="entry name" value="MFS_Na/Anion_cotransporter"/>
</dbReference>
<dbReference type="GO" id="GO:0016020">
    <property type="term" value="C:membrane"/>
    <property type="evidence" value="ECO:0007669"/>
    <property type="project" value="UniProtKB-SubCell"/>
</dbReference>
<keyword evidence="3 8" id="KW-0812">Transmembrane</keyword>